<keyword evidence="5" id="KW-0808">Transferase</keyword>
<dbReference type="Pfam" id="PF02518">
    <property type="entry name" value="HATPase_c"/>
    <property type="match status" value="1"/>
</dbReference>
<evidence type="ECO:0000256" key="5">
    <source>
        <dbReference type="ARBA" id="ARBA00022679"/>
    </source>
</evidence>
<dbReference type="GO" id="GO:0005524">
    <property type="term" value="F:ATP binding"/>
    <property type="evidence" value="ECO:0007669"/>
    <property type="project" value="UniProtKB-KW"/>
</dbReference>
<evidence type="ECO:0000256" key="7">
    <source>
        <dbReference type="ARBA" id="ARBA00022777"/>
    </source>
</evidence>
<keyword evidence="13" id="KW-1185">Reference proteome</keyword>
<dbReference type="Proteomes" id="UP001153404">
    <property type="component" value="Unassembled WGS sequence"/>
</dbReference>
<dbReference type="PRINTS" id="PR01780">
    <property type="entry name" value="LANTIREGPROT"/>
</dbReference>
<dbReference type="InterPro" id="IPR036097">
    <property type="entry name" value="HisK_dim/P_sf"/>
</dbReference>
<comment type="catalytic activity">
    <reaction evidence="1">
        <text>ATP + protein L-histidine = ADP + protein N-phospho-L-histidine.</text>
        <dbReference type="EC" id="2.7.13.3"/>
    </reaction>
</comment>
<evidence type="ECO:0000256" key="2">
    <source>
        <dbReference type="ARBA" id="ARBA00004370"/>
    </source>
</evidence>
<dbReference type="InterPro" id="IPR036890">
    <property type="entry name" value="HATPase_C_sf"/>
</dbReference>
<dbReference type="EMBL" id="JAPDIA010000008">
    <property type="protein sequence ID" value="MDG0812616.1"/>
    <property type="molecule type" value="Genomic_DNA"/>
</dbReference>
<dbReference type="InterPro" id="IPR050351">
    <property type="entry name" value="BphY/WalK/GraS-like"/>
</dbReference>
<proteinExistence type="predicted"/>
<evidence type="ECO:0000256" key="4">
    <source>
        <dbReference type="ARBA" id="ARBA00022553"/>
    </source>
</evidence>
<keyword evidence="8" id="KW-0067">ATP-binding</keyword>
<dbReference type="PANTHER" id="PTHR45453:SF1">
    <property type="entry name" value="PHOSPHATE REGULON SENSOR PROTEIN PHOR"/>
    <property type="match status" value="1"/>
</dbReference>
<keyword evidence="6" id="KW-0547">Nucleotide-binding</keyword>
<evidence type="ECO:0000256" key="9">
    <source>
        <dbReference type="ARBA" id="ARBA00023012"/>
    </source>
</evidence>
<evidence type="ECO:0000256" key="1">
    <source>
        <dbReference type="ARBA" id="ARBA00000085"/>
    </source>
</evidence>
<dbReference type="InterPro" id="IPR008358">
    <property type="entry name" value="Sig_transdc_His_kin/Pase_MprB"/>
</dbReference>
<feature type="domain" description="Histidine kinase" evidence="11">
    <location>
        <begin position="89"/>
        <end position="285"/>
    </location>
</feature>
<evidence type="ECO:0000259" key="11">
    <source>
        <dbReference type="PROSITE" id="PS50109"/>
    </source>
</evidence>
<dbReference type="Gene3D" id="3.30.565.10">
    <property type="entry name" value="Histidine kinase-like ATPase, C-terminal domain"/>
    <property type="match status" value="1"/>
</dbReference>
<dbReference type="InterPro" id="IPR003661">
    <property type="entry name" value="HisK_dim/P_dom"/>
</dbReference>
<reference evidence="12" key="1">
    <citation type="submission" date="2022-10" db="EMBL/GenBank/DDBJ databases">
        <title>Comparative genomic analysis of Cohnella hashimotonis sp. nov., isolated from the International Space Station.</title>
        <authorList>
            <person name="Simpson A."/>
            <person name="Venkateswaran K."/>
        </authorList>
    </citation>
    <scope>NUCLEOTIDE SEQUENCE</scope>
    <source>
        <strain evidence="12">DSM 28161</strain>
    </source>
</reference>
<dbReference type="GO" id="GO:0004721">
    <property type="term" value="F:phosphoprotein phosphatase activity"/>
    <property type="evidence" value="ECO:0007669"/>
    <property type="project" value="TreeGrafter"/>
</dbReference>
<evidence type="ECO:0000256" key="6">
    <source>
        <dbReference type="ARBA" id="ARBA00022741"/>
    </source>
</evidence>
<organism evidence="12 13">
    <name type="scientific">Cohnella rhizosphaerae</name>
    <dbReference type="NCBI Taxonomy" id="1457232"/>
    <lineage>
        <taxon>Bacteria</taxon>
        <taxon>Bacillati</taxon>
        <taxon>Bacillota</taxon>
        <taxon>Bacilli</taxon>
        <taxon>Bacillales</taxon>
        <taxon>Paenibacillaceae</taxon>
        <taxon>Cohnella</taxon>
    </lineage>
</organism>
<gene>
    <name evidence="12" type="ORF">OMP40_27245</name>
</gene>
<sequence>MGLVFVIVAGLAAAICLLRLLLLKREIRGLTKLVRRYNDGETAAKLTMGIPDRDLEALAVEINRHTDLIVRANAERGRTEEELRQAVANISHDLRTPLTSIFGYIQMLDSRDLSAQERDEAIGVIRKRTLRLQALLNDFYELAMIDSTDYTLKPSKLRLDKLLPDILMGFHDEMAEKGLAPSFELDMRSITVLADESAVRRVVENLVVNAIRHARGTLGVRLEVRSDAAIFTLSNEAPQLSGTDTELLFNRFYMADASRSGVASGLGLSIARGLMSKMGGLLTAEMNGHTLRLICKWKLL</sequence>
<comment type="caution">
    <text evidence="12">The sequence shown here is derived from an EMBL/GenBank/DDBJ whole genome shotgun (WGS) entry which is preliminary data.</text>
</comment>
<dbReference type="SMART" id="SM00388">
    <property type="entry name" value="HisKA"/>
    <property type="match status" value="1"/>
</dbReference>
<evidence type="ECO:0000256" key="8">
    <source>
        <dbReference type="ARBA" id="ARBA00022840"/>
    </source>
</evidence>
<dbReference type="CDD" id="cd00075">
    <property type="entry name" value="HATPase"/>
    <property type="match status" value="1"/>
</dbReference>
<evidence type="ECO:0000256" key="10">
    <source>
        <dbReference type="SAM" id="Coils"/>
    </source>
</evidence>
<dbReference type="SMART" id="SM00387">
    <property type="entry name" value="HATPase_c"/>
    <property type="match status" value="1"/>
</dbReference>
<keyword evidence="4" id="KW-0597">Phosphoprotein</keyword>
<dbReference type="RefSeq" id="WP_277536008.1">
    <property type="nucleotide sequence ID" value="NZ_JAPDIA010000008.1"/>
</dbReference>
<dbReference type="GO" id="GO:0005886">
    <property type="term" value="C:plasma membrane"/>
    <property type="evidence" value="ECO:0007669"/>
    <property type="project" value="TreeGrafter"/>
</dbReference>
<dbReference type="SUPFAM" id="SSF55874">
    <property type="entry name" value="ATPase domain of HSP90 chaperone/DNA topoisomerase II/histidine kinase"/>
    <property type="match status" value="1"/>
</dbReference>
<dbReference type="InterPro" id="IPR003594">
    <property type="entry name" value="HATPase_dom"/>
</dbReference>
<accession>A0A9X4KWM5</accession>
<keyword evidence="7 12" id="KW-0418">Kinase</keyword>
<keyword evidence="9" id="KW-0902">Two-component regulatory system</keyword>
<dbReference type="GO" id="GO:0000155">
    <property type="term" value="F:phosphorelay sensor kinase activity"/>
    <property type="evidence" value="ECO:0007669"/>
    <property type="project" value="InterPro"/>
</dbReference>
<dbReference type="InterPro" id="IPR005467">
    <property type="entry name" value="His_kinase_dom"/>
</dbReference>
<dbReference type="CDD" id="cd00082">
    <property type="entry name" value="HisKA"/>
    <property type="match status" value="1"/>
</dbReference>
<dbReference type="PANTHER" id="PTHR45453">
    <property type="entry name" value="PHOSPHATE REGULON SENSOR PROTEIN PHOR"/>
    <property type="match status" value="1"/>
</dbReference>
<protein>
    <recommendedName>
        <fullName evidence="3">histidine kinase</fullName>
        <ecNumber evidence="3">2.7.13.3</ecNumber>
    </recommendedName>
</protein>
<dbReference type="AlphaFoldDB" id="A0A9X4KWM5"/>
<keyword evidence="10" id="KW-0175">Coiled coil</keyword>
<dbReference type="GO" id="GO:0016036">
    <property type="term" value="P:cellular response to phosphate starvation"/>
    <property type="evidence" value="ECO:0007669"/>
    <property type="project" value="TreeGrafter"/>
</dbReference>
<evidence type="ECO:0000313" key="12">
    <source>
        <dbReference type="EMBL" id="MDG0812616.1"/>
    </source>
</evidence>
<dbReference type="PROSITE" id="PS50109">
    <property type="entry name" value="HIS_KIN"/>
    <property type="match status" value="1"/>
</dbReference>
<dbReference type="EC" id="2.7.13.3" evidence="3"/>
<evidence type="ECO:0000256" key="3">
    <source>
        <dbReference type="ARBA" id="ARBA00012438"/>
    </source>
</evidence>
<dbReference type="Pfam" id="PF00512">
    <property type="entry name" value="HisKA"/>
    <property type="match status" value="1"/>
</dbReference>
<dbReference type="SUPFAM" id="SSF47384">
    <property type="entry name" value="Homodimeric domain of signal transducing histidine kinase"/>
    <property type="match status" value="1"/>
</dbReference>
<dbReference type="Gene3D" id="1.10.287.130">
    <property type="match status" value="1"/>
</dbReference>
<feature type="coiled-coil region" evidence="10">
    <location>
        <begin position="55"/>
        <end position="89"/>
    </location>
</feature>
<comment type="subcellular location">
    <subcellularLocation>
        <location evidence="2">Membrane</location>
    </subcellularLocation>
</comment>
<name>A0A9X4KWM5_9BACL</name>
<evidence type="ECO:0000313" key="13">
    <source>
        <dbReference type="Proteomes" id="UP001153404"/>
    </source>
</evidence>